<protein>
    <submittedName>
        <fullName evidence="2">Uncharacterized protein</fullName>
    </submittedName>
</protein>
<dbReference type="EMBL" id="QFOD01000014">
    <property type="protein sequence ID" value="PZP30465.1"/>
    <property type="molecule type" value="Genomic_DNA"/>
</dbReference>
<reference evidence="2 3" key="1">
    <citation type="submission" date="2017-08" db="EMBL/GenBank/DDBJ databases">
        <title>Infants hospitalized years apart are colonized by the same room-sourced microbial strains.</title>
        <authorList>
            <person name="Brooks B."/>
            <person name="Olm M.R."/>
            <person name="Firek B.A."/>
            <person name="Baker R."/>
            <person name="Thomas B.C."/>
            <person name="Morowitz M.J."/>
            <person name="Banfield J.F."/>
        </authorList>
    </citation>
    <scope>NUCLEOTIDE SEQUENCE [LARGE SCALE GENOMIC DNA]</scope>
    <source>
        <strain evidence="2">S2_012_000_R2_81</strain>
    </source>
</reference>
<dbReference type="AlphaFoldDB" id="A0A2W5DF07"/>
<dbReference type="Proteomes" id="UP000249633">
    <property type="component" value="Unassembled WGS sequence"/>
</dbReference>
<organism evidence="2 3">
    <name type="scientific">Roseateles depolymerans</name>
    <dbReference type="NCBI Taxonomy" id="76731"/>
    <lineage>
        <taxon>Bacteria</taxon>
        <taxon>Pseudomonadati</taxon>
        <taxon>Pseudomonadota</taxon>
        <taxon>Betaproteobacteria</taxon>
        <taxon>Burkholderiales</taxon>
        <taxon>Sphaerotilaceae</taxon>
        <taxon>Roseateles</taxon>
    </lineage>
</organism>
<evidence type="ECO:0000313" key="3">
    <source>
        <dbReference type="Proteomes" id="UP000249633"/>
    </source>
</evidence>
<comment type="caution">
    <text evidence="2">The sequence shown here is derived from an EMBL/GenBank/DDBJ whole genome shotgun (WGS) entry which is preliminary data.</text>
</comment>
<feature type="compositionally biased region" description="Pro residues" evidence="1">
    <location>
        <begin position="65"/>
        <end position="75"/>
    </location>
</feature>
<sequence length="103" mass="11526">MTPPLCRVELSDEQLREAWEQLRQTRTHWPADFSQAMEHPLVSRVLRIEAALRTRGVAASSTRPSPAPAPAPAVAPQPYWRPYRNTNTPAADRKRAAAADLDD</sequence>
<feature type="region of interest" description="Disordered" evidence="1">
    <location>
        <begin position="54"/>
        <end position="103"/>
    </location>
</feature>
<proteinExistence type="predicted"/>
<evidence type="ECO:0000313" key="2">
    <source>
        <dbReference type="EMBL" id="PZP30465.1"/>
    </source>
</evidence>
<accession>A0A2W5DF07</accession>
<name>A0A2W5DF07_9BURK</name>
<gene>
    <name evidence="2" type="ORF">DI603_15185</name>
</gene>
<evidence type="ECO:0000256" key="1">
    <source>
        <dbReference type="SAM" id="MobiDB-lite"/>
    </source>
</evidence>